<feature type="transmembrane region" description="Helical" evidence="6">
    <location>
        <begin position="256"/>
        <end position="277"/>
    </location>
</feature>
<feature type="transmembrane region" description="Helical" evidence="6">
    <location>
        <begin position="24"/>
        <end position="41"/>
    </location>
</feature>
<feature type="transmembrane region" description="Helical" evidence="6">
    <location>
        <begin position="149"/>
        <end position="168"/>
    </location>
</feature>
<sequence length="348" mass="36475">MDGRVGVERERAGRPGANWDELRVFTWKVLIVALIGGLLFVGWQVADALLLVFAGVLLAILLLRATGGVRGLTGLSQAPAFGIVLVVLAAVTVAGFWFMGSTLAAQFSQLSDQLSAGIKQLPEEVRSQITDGSLSTALISRLRTAATGLMTFLADVVVVVFAGIYLAASPGLYRRGLVLLVPPSGHDRAHEVLDATGEALWKWLIGQLISMALVGMLTYAALLTLGMPAALALAVVAAALEFIPLIGPILAAMPAILIGFAVGPTTALWVAGAYLLIQQVEGNLIQPLVQKKVVSLPPVITIAAVVAAGTLFGVMGLFLAAPLAVVTLVLVNFLYVRDSLGERPRFPD</sequence>
<dbReference type="InterPro" id="IPR002549">
    <property type="entry name" value="AI-2E-like"/>
</dbReference>
<dbReference type="PANTHER" id="PTHR21716">
    <property type="entry name" value="TRANSMEMBRANE PROTEIN"/>
    <property type="match status" value="1"/>
</dbReference>
<dbReference type="PANTHER" id="PTHR21716:SF62">
    <property type="entry name" value="TRANSPORT PROTEIN YDBI-RELATED"/>
    <property type="match status" value="1"/>
</dbReference>
<evidence type="ECO:0000256" key="5">
    <source>
        <dbReference type="ARBA" id="ARBA00023136"/>
    </source>
</evidence>
<evidence type="ECO:0000313" key="7">
    <source>
        <dbReference type="EMBL" id="NYZ18951.1"/>
    </source>
</evidence>
<feature type="transmembrane region" description="Helical" evidence="6">
    <location>
        <begin position="48"/>
        <end position="66"/>
    </location>
</feature>
<reference evidence="7 8" key="1">
    <citation type="submission" date="2020-05" db="EMBL/GenBank/DDBJ databases">
        <title>Azospirillum oleiclasticum sp. nov, a nitrogen-fixing and heavy crude oil-emulsifying bacterium isolated from the crude oil of Yumen Oilfield.</title>
        <authorList>
            <person name="Wu D."/>
            <person name="Cai M."/>
            <person name="Zhang X."/>
        </authorList>
    </citation>
    <scope>NUCLEOTIDE SEQUENCE [LARGE SCALE GENOMIC DNA]</scope>
    <source>
        <strain evidence="7 8">ROY-1-1-2</strain>
    </source>
</reference>
<comment type="similarity">
    <text evidence="2">Belongs to the autoinducer-2 exporter (AI-2E) (TC 2.A.86) family.</text>
</comment>
<keyword evidence="5 6" id="KW-0472">Membrane</keyword>
<keyword evidence="3 6" id="KW-0812">Transmembrane</keyword>
<accession>A0ABX2T6Q4</accession>
<feature type="transmembrane region" description="Helical" evidence="6">
    <location>
        <begin position="318"/>
        <end position="336"/>
    </location>
</feature>
<comment type="subcellular location">
    <subcellularLocation>
        <location evidence="1">Membrane</location>
        <topology evidence="1">Multi-pass membrane protein</topology>
    </subcellularLocation>
</comment>
<dbReference type="EMBL" id="JABFDB010000001">
    <property type="protein sequence ID" value="NYZ18951.1"/>
    <property type="molecule type" value="Genomic_DNA"/>
</dbReference>
<feature type="transmembrane region" description="Helical" evidence="6">
    <location>
        <begin position="229"/>
        <end position="250"/>
    </location>
</feature>
<feature type="transmembrane region" description="Helical" evidence="6">
    <location>
        <begin position="78"/>
        <end position="99"/>
    </location>
</feature>
<comment type="caution">
    <text evidence="7">The sequence shown here is derived from an EMBL/GenBank/DDBJ whole genome shotgun (WGS) entry which is preliminary data.</text>
</comment>
<evidence type="ECO:0000313" key="8">
    <source>
        <dbReference type="Proteomes" id="UP000584642"/>
    </source>
</evidence>
<proteinExistence type="inferred from homology"/>
<protein>
    <submittedName>
        <fullName evidence="7">AI-2E family transporter</fullName>
    </submittedName>
</protein>
<evidence type="ECO:0000256" key="4">
    <source>
        <dbReference type="ARBA" id="ARBA00022989"/>
    </source>
</evidence>
<feature type="transmembrane region" description="Helical" evidence="6">
    <location>
        <begin position="200"/>
        <end position="222"/>
    </location>
</feature>
<gene>
    <name evidence="7" type="ORF">HND93_04445</name>
</gene>
<feature type="transmembrane region" description="Helical" evidence="6">
    <location>
        <begin position="293"/>
        <end position="312"/>
    </location>
</feature>
<evidence type="ECO:0000256" key="3">
    <source>
        <dbReference type="ARBA" id="ARBA00022692"/>
    </source>
</evidence>
<evidence type="ECO:0000256" key="6">
    <source>
        <dbReference type="SAM" id="Phobius"/>
    </source>
</evidence>
<name>A0ABX2T6Q4_9PROT</name>
<keyword evidence="4 6" id="KW-1133">Transmembrane helix</keyword>
<dbReference type="RefSeq" id="WP_180280645.1">
    <property type="nucleotide sequence ID" value="NZ_JABFDB010000001.1"/>
</dbReference>
<dbReference type="Proteomes" id="UP000584642">
    <property type="component" value="Unassembled WGS sequence"/>
</dbReference>
<evidence type="ECO:0000256" key="2">
    <source>
        <dbReference type="ARBA" id="ARBA00009773"/>
    </source>
</evidence>
<dbReference type="Pfam" id="PF01594">
    <property type="entry name" value="AI-2E_transport"/>
    <property type="match status" value="1"/>
</dbReference>
<evidence type="ECO:0000256" key="1">
    <source>
        <dbReference type="ARBA" id="ARBA00004141"/>
    </source>
</evidence>
<keyword evidence="8" id="KW-1185">Reference proteome</keyword>
<organism evidence="7 8">
    <name type="scientific">Azospirillum oleiclasticum</name>
    <dbReference type="NCBI Taxonomy" id="2735135"/>
    <lineage>
        <taxon>Bacteria</taxon>
        <taxon>Pseudomonadati</taxon>
        <taxon>Pseudomonadota</taxon>
        <taxon>Alphaproteobacteria</taxon>
        <taxon>Rhodospirillales</taxon>
        <taxon>Azospirillaceae</taxon>
        <taxon>Azospirillum</taxon>
    </lineage>
</organism>